<dbReference type="Proteomes" id="UP000248856">
    <property type="component" value="Unassembled WGS sequence"/>
</dbReference>
<feature type="region of interest" description="Disordered" evidence="1">
    <location>
        <begin position="1"/>
        <end position="130"/>
    </location>
</feature>
<accession>A0A328Z032</accession>
<feature type="compositionally biased region" description="Low complexity" evidence="1">
    <location>
        <begin position="37"/>
        <end position="50"/>
    </location>
</feature>
<dbReference type="OrthoDB" id="8811690at2"/>
<gene>
    <name evidence="2" type="ORF">AX018_103425</name>
</gene>
<feature type="region of interest" description="Disordered" evidence="1">
    <location>
        <begin position="152"/>
        <end position="198"/>
    </location>
</feature>
<feature type="compositionally biased region" description="Basic and acidic residues" evidence="1">
    <location>
        <begin position="84"/>
        <end position="130"/>
    </location>
</feature>
<sequence>MIPTPFSAQLQQQRLRQQRNRQQLQQQHIKQEHLREQGAQQALQRQQSSGSFNNYVFKTLGRAPPPPPPRQSHLPGQGGEPAPEGERTPLDYQADFERAKEAGEDARSERSGHEAESHKSAHEHGHDREVAHRRHEVLEPYTQDVFLQPEGNSAQQQGRDGDNGSGNQSGGRQSGGDTGGQSRSSQSRRLTNRSQPTAPALDKAFQDAIEAGLANPDPSVQASSLVSVLGQVMMAGDHLGFQRQATQLAIIGKYIAMSKDNKDMVKTFATVATTKAALLAAGFDVSKQGPADRFALFFLQLLNISRPRTQSQENLTTERLADSPNWLLQRA</sequence>
<feature type="compositionally biased region" description="Low complexity" evidence="1">
    <location>
        <begin position="9"/>
        <end position="27"/>
    </location>
</feature>
<feature type="compositionally biased region" description="Gly residues" evidence="1">
    <location>
        <begin position="163"/>
        <end position="179"/>
    </location>
</feature>
<feature type="compositionally biased region" description="Low complexity" evidence="1">
    <location>
        <begin position="180"/>
        <end position="189"/>
    </location>
</feature>
<reference evidence="2 3" key="1">
    <citation type="submission" date="2018-06" db="EMBL/GenBank/DDBJ databases">
        <title>Genomic Encyclopedia of Archaeal and Bacterial Type Strains, Phase II (KMG-II): from individual species to whole genera.</title>
        <authorList>
            <person name="Goeker M."/>
        </authorList>
    </citation>
    <scope>NUCLEOTIDE SEQUENCE [LARGE SCALE GENOMIC DNA]</scope>
    <source>
        <strain evidence="2 3">CFPB 3232</strain>
    </source>
</reference>
<proteinExistence type="predicted"/>
<evidence type="ECO:0000313" key="2">
    <source>
        <dbReference type="EMBL" id="RAR77822.1"/>
    </source>
</evidence>
<protein>
    <submittedName>
        <fullName evidence="2">Type III secretion regulatory protein HpaA</fullName>
    </submittedName>
</protein>
<evidence type="ECO:0000256" key="1">
    <source>
        <dbReference type="SAM" id="MobiDB-lite"/>
    </source>
</evidence>
<dbReference type="EMBL" id="QLTA01000034">
    <property type="protein sequence ID" value="RAR77822.1"/>
    <property type="molecule type" value="Genomic_DNA"/>
</dbReference>
<evidence type="ECO:0000313" key="3">
    <source>
        <dbReference type="Proteomes" id="UP000248856"/>
    </source>
</evidence>
<name>A0A328Z032_9BURK</name>
<organism evidence="2 3">
    <name type="scientific">Paracidovorax anthurii</name>
    <dbReference type="NCBI Taxonomy" id="78229"/>
    <lineage>
        <taxon>Bacteria</taxon>
        <taxon>Pseudomonadati</taxon>
        <taxon>Pseudomonadota</taxon>
        <taxon>Betaproteobacteria</taxon>
        <taxon>Burkholderiales</taxon>
        <taxon>Comamonadaceae</taxon>
        <taxon>Paracidovorax</taxon>
    </lineage>
</organism>
<keyword evidence="3" id="KW-1185">Reference proteome</keyword>
<dbReference type="AlphaFoldDB" id="A0A328Z032"/>
<comment type="caution">
    <text evidence="2">The sequence shown here is derived from an EMBL/GenBank/DDBJ whole genome shotgun (WGS) entry which is preliminary data.</text>
</comment>
<dbReference type="RefSeq" id="WP_111879064.1">
    <property type="nucleotide sequence ID" value="NZ_CBCSGC010000015.1"/>
</dbReference>